<evidence type="ECO:0000313" key="2">
    <source>
        <dbReference type="Proteomes" id="UP000593567"/>
    </source>
</evidence>
<dbReference type="Proteomes" id="UP000593567">
    <property type="component" value="Unassembled WGS sequence"/>
</dbReference>
<protein>
    <submittedName>
        <fullName evidence="1">Uncharacterized protein</fullName>
    </submittedName>
</protein>
<evidence type="ECO:0000313" key="1">
    <source>
        <dbReference type="EMBL" id="KAF6027060.1"/>
    </source>
</evidence>
<gene>
    <name evidence="1" type="ORF">EB796_014621</name>
</gene>
<organism evidence="1 2">
    <name type="scientific">Bugula neritina</name>
    <name type="common">Brown bryozoan</name>
    <name type="synonym">Sertularia neritina</name>
    <dbReference type="NCBI Taxonomy" id="10212"/>
    <lineage>
        <taxon>Eukaryota</taxon>
        <taxon>Metazoa</taxon>
        <taxon>Spiralia</taxon>
        <taxon>Lophotrochozoa</taxon>
        <taxon>Bryozoa</taxon>
        <taxon>Gymnolaemata</taxon>
        <taxon>Cheilostomatida</taxon>
        <taxon>Flustrina</taxon>
        <taxon>Buguloidea</taxon>
        <taxon>Bugulidae</taxon>
        <taxon>Bugula</taxon>
    </lineage>
</organism>
<sequence length="74" mass="8091">MHLSTGQPRTLLHIHLACKPCAVARSILETRFRTDSVVSFTSEFHGRGLSGTARTRRGCCCVSSADFPGEVSFH</sequence>
<keyword evidence="2" id="KW-1185">Reference proteome</keyword>
<name>A0A7J7JLB5_BUGNE</name>
<accession>A0A7J7JLB5</accession>
<dbReference type="EMBL" id="VXIV02002152">
    <property type="protein sequence ID" value="KAF6027060.1"/>
    <property type="molecule type" value="Genomic_DNA"/>
</dbReference>
<comment type="caution">
    <text evidence="1">The sequence shown here is derived from an EMBL/GenBank/DDBJ whole genome shotgun (WGS) entry which is preliminary data.</text>
</comment>
<proteinExistence type="predicted"/>
<dbReference type="AlphaFoldDB" id="A0A7J7JLB5"/>
<reference evidence="1" key="1">
    <citation type="submission" date="2020-06" db="EMBL/GenBank/DDBJ databases">
        <title>Draft genome of Bugula neritina, a colonial animal packing powerful symbionts and potential medicines.</title>
        <authorList>
            <person name="Rayko M."/>
        </authorList>
    </citation>
    <scope>NUCLEOTIDE SEQUENCE [LARGE SCALE GENOMIC DNA]</scope>
    <source>
        <strain evidence="1">Kwan_BN1</strain>
    </source>
</reference>